<evidence type="ECO:0000256" key="7">
    <source>
        <dbReference type="ARBA" id="ARBA00034138"/>
    </source>
</evidence>
<evidence type="ECO:0000256" key="1">
    <source>
        <dbReference type="ARBA" id="ARBA00001933"/>
    </source>
</evidence>
<dbReference type="PANTHER" id="PTHR11482">
    <property type="entry name" value="ARGININE/DIAMINOPIMELATE/ORNITHINE DECARBOXYLASE"/>
    <property type="match status" value="1"/>
</dbReference>
<dbReference type="GO" id="GO:0005737">
    <property type="term" value="C:cytoplasm"/>
    <property type="evidence" value="ECO:0007669"/>
    <property type="project" value="TreeGrafter"/>
</dbReference>
<keyword evidence="5" id="KW-0456">Lyase</keyword>
<feature type="compositionally biased region" description="Basic and acidic residues" evidence="13">
    <location>
        <begin position="460"/>
        <end position="475"/>
    </location>
</feature>
<evidence type="ECO:0000313" key="17">
    <source>
        <dbReference type="Proteomes" id="UP001075354"/>
    </source>
</evidence>
<feature type="domain" description="Orn/DAP/Arg decarboxylase 2 C-terminal" evidence="14">
    <location>
        <begin position="36"/>
        <end position="371"/>
    </location>
</feature>
<dbReference type="GO" id="GO:0004586">
    <property type="term" value="F:ornithine decarboxylase activity"/>
    <property type="evidence" value="ECO:0007669"/>
    <property type="project" value="UniProtKB-EC"/>
</dbReference>
<feature type="modified residue" description="N6-(pyridoxal phosphate)lysine" evidence="11">
    <location>
        <position position="65"/>
    </location>
</feature>
<dbReference type="Gene3D" id="3.20.20.10">
    <property type="entry name" value="Alanine racemase"/>
    <property type="match status" value="1"/>
</dbReference>
<evidence type="ECO:0000256" key="9">
    <source>
        <dbReference type="ARBA" id="ARBA00046672"/>
    </source>
</evidence>
<evidence type="ECO:0000256" key="6">
    <source>
        <dbReference type="ARBA" id="ARBA00034115"/>
    </source>
</evidence>
<dbReference type="InterPro" id="IPR022644">
    <property type="entry name" value="De-COase2_N"/>
</dbReference>
<keyword evidence="17" id="KW-1185">Reference proteome</keyword>
<feature type="domain" description="Orn/DAP/Arg decarboxylase 2 N-terminal" evidence="15">
    <location>
        <begin position="42"/>
        <end position="274"/>
    </location>
</feature>
<evidence type="ECO:0000313" key="16">
    <source>
        <dbReference type="EMBL" id="KAJ1519359.1"/>
    </source>
</evidence>
<evidence type="ECO:0000256" key="8">
    <source>
        <dbReference type="ARBA" id="ARBA00037173"/>
    </source>
</evidence>
<comment type="pathway">
    <text evidence="6">Amine and polyamine biosynthesis; putrescine biosynthesis via L-ornithine pathway; putrescine from L-ornithine: step 1/1.</text>
</comment>
<comment type="similarity">
    <text evidence="2 12">Belongs to the Orn/Lys/Arg decarboxylase class-II family.</text>
</comment>
<dbReference type="Gene3D" id="2.40.37.10">
    <property type="entry name" value="Lyase, Ornithine Decarboxylase, Chain A, domain 1"/>
    <property type="match status" value="1"/>
</dbReference>
<evidence type="ECO:0000256" key="11">
    <source>
        <dbReference type="PIRSR" id="PIRSR600183-50"/>
    </source>
</evidence>
<dbReference type="PRINTS" id="PR01182">
    <property type="entry name" value="ORNDCRBXLASE"/>
</dbReference>
<dbReference type="FunFam" id="3.20.20.10:FF:000005">
    <property type="entry name" value="Ornithine decarboxylase"/>
    <property type="match status" value="1"/>
</dbReference>
<dbReference type="PANTHER" id="PTHR11482:SF6">
    <property type="entry name" value="ORNITHINE DECARBOXYLASE 1-RELATED"/>
    <property type="match status" value="1"/>
</dbReference>
<reference evidence="16" key="1">
    <citation type="submission" date="2022-12" db="EMBL/GenBank/DDBJ databases">
        <title>Chromosome-level genome assembly of the bean flower thrips Megalurothrips usitatus.</title>
        <authorList>
            <person name="Ma L."/>
            <person name="Liu Q."/>
            <person name="Li H."/>
            <person name="Cai W."/>
        </authorList>
    </citation>
    <scope>NUCLEOTIDE SEQUENCE</scope>
    <source>
        <strain evidence="16">Cailab_2022a</strain>
    </source>
</reference>
<dbReference type="SUPFAM" id="SSF51419">
    <property type="entry name" value="PLP-binding barrel"/>
    <property type="match status" value="1"/>
</dbReference>
<comment type="cofactor">
    <cofactor evidence="1 11">
        <name>pyridoxal 5'-phosphate</name>
        <dbReference type="ChEBI" id="CHEBI:597326"/>
    </cofactor>
</comment>
<evidence type="ECO:0000256" key="5">
    <source>
        <dbReference type="ARBA" id="ARBA00023239"/>
    </source>
</evidence>
<dbReference type="InterPro" id="IPR000183">
    <property type="entry name" value="Orn/DAP/Arg_de-COase"/>
</dbReference>
<evidence type="ECO:0000256" key="3">
    <source>
        <dbReference type="ARBA" id="ARBA00022898"/>
    </source>
</evidence>
<dbReference type="AlphaFoldDB" id="A0AAV7X5U2"/>
<dbReference type="EMBL" id="JAPTSV010000016">
    <property type="protein sequence ID" value="KAJ1519359.1"/>
    <property type="molecule type" value="Genomic_DNA"/>
</dbReference>
<dbReference type="Proteomes" id="UP001075354">
    <property type="component" value="Chromosome 16"/>
</dbReference>
<dbReference type="Pfam" id="PF00278">
    <property type="entry name" value="Orn_DAP_Arg_deC"/>
    <property type="match status" value="1"/>
</dbReference>
<evidence type="ECO:0000256" key="13">
    <source>
        <dbReference type="SAM" id="MobiDB-lite"/>
    </source>
</evidence>
<keyword evidence="3 11" id="KW-0663">Pyridoxal phosphate</keyword>
<dbReference type="InterPro" id="IPR009006">
    <property type="entry name" value="Ala_racemase/Decarboxylase_C"/>
</dbReference>
<organism evidence="16 17">
    <name type="scientific">Megalurothrips usitatus</name>
    <name type="common">bean blossom thrips</name>
    <dbReference type="NCBI Taxonomy" id="439358"/>
    <lineage>
        <taxon>Eukaryota</taxon>
        <taxon>Metazoa</taxon>
        <taxon>Ecdysozoa</taxon>
        <taxon>Arthropoda</taxon>
        <taxon>Hexapoda</taxon>
        <taxon>Insecta</taxon>
        <taxon>Pterygota</taxon>
        <taxon>Neoptera</taxon>
        <taxon>Paraneoptera</taxon>
        <taxon>Thysanoptera</taxon>
        <taxon>Terebrantia</taxon>
        <taxon>Thripoidea</taxon>
        <taxon>Thripidae</taxon>
        <taxon>Megalurothrips</taxon>
    </lineage>
</organism>
<evidence type="ECO:0000256" key="12">
    <source>
        <dbReference type="RuleBase" id="RU003737"/>
    </source>
</evidence>
<evidence type="ECO:0000256" key="4">
    <source>
        <dbReference type="ARBA" id="ARBA00023115"/>
    </source>
</evidence>
<dbReference type="Pfam" id="PF02784">
    <property type="entry name" value="Orn_Arg_deC_N"/>
    <property type="match status" value="1"/>
</dbReference>
<dbReference type="PRINTS" id="PR01179">
    <property type="entry name" value="ODADCRBXLASE"/>
</dbReference>
<dbReference type="CDD" id="cd00622">
    <property type="entry name" value="PLPDE_III_ODC"/>
    <property type="match status" value="1"/>
</dbReference>
<feature type="region of interest" description="Disordered" evidence="13">
    <location>
        <begin position="457"/>
        <end position="477"/>
    </location>
</feature>
<name>A0AAV7X5U2_9NEOP</name>
<dbReference type="InterPro" id="IPR022643">
    <property type="entry name" value="De-COase2_C"/>
</dbReference>
<gene>
    <name evidence="16" type="ORF">ONE63_004656</name>
</gene>
<evidence type="ECO:0000256" key="10">
    <source>
        <dbReference type="ARBA" id="ARBA00049127"/>
    </source>
</evidence>
<dbReference type="InterPro" id="IPR022653">
    <property type="entry name" value="De-COase2_pyr-phos_BS"/>
</dbReference>
<dbReference type="InterPro" id="IPR029066">
    <property type="entry name" value="PLP-binding_barrel"/>
</dbReference>
<feature type="active site" description="Proton donor" evidence="11">
    <location>
        <position position="344"/>
    </location>
</feature>
<comment type="caution">
    <text evidence="16">The sequence shown here is derived from an EMBL/GenBank/DDBJ whole genome shotgun (WGS) entry which is preliminary data.</text>
</comment>
<dbReference type="EC" id="4.1.1.17" evidence="7"/>
<accession>A0AAV7X5U2</accession>
<sequence length="517" mass="55967">MKLTNLDERIHVLDGETSPSSVLRAICQSGIQEEAFYVCDADDIIFKYKQWKLSMPRIQPHYAVKCNDSTIVLEILAALGTGFDCASKGEINKILDLEVDPSRIIFAHPCKPASHIRHAAALGVNLTTFDNATELHKMKSLHPDCNLVLRMRCDASSSCSQLGIKYGCDPIAEGPALLTLARDLGLNVVGVSFHVGSGCKEPAAFQRAITLARDLFDFGTELGFNMTLLDIGGGFPGNDNANFSECADVINASLDELFPSPEIRVIAEPGRFFVCSAFTLATNVHSKREIRSSDGTITSVMYYINDGVYGSFNAKLYEDAVFHGVPLETPKGKLIPSSVWGPTCDGIDKVQENVLLPLMDLGSWIIYSNLGAYSLPVASPFNGFPVPKVHTVSSHGAWMLLKDRLPMSPEHFVEGNTPANLCMGLDLGGAAPISEVARRLSLAGAIPDLSMSRASLDSKGSSDVHDHDHLDHDMSDMSDDMTGYPPILCRRASVVDAADITGTSPLFIEFIQVGPMD</sequence>
<dbReference type="PROSITE" id="PS00878">
    <property type="entry name" value="ODR_DC_2_1"/>
    <property type="match status" value="1"/>
</dbReference>
<dbReference type="GO" id="GO:0033387">
    <property type="term" value="P:putrescine biosynthetic process from arginine, via ornithine"/>
    <property type="evidence" value="ECO:0007669"/>
    <property type="project" value="TreeGrafter"/>
</dbReference>
<evidence type="ECO:0000256" key="2">
    <source>
        <dbReference type="ARBA" id="ARBA00008872"/>
    </source>
</evidence>
<keyword evidence="4" id="KW-0620">Polyamine biosynthesis</keyword>
<comment type="function">
    <text evidence="8">Catalyzes the first and rate-limiting step of polyamine biosynthesis that converts ornithine into putrescine, which is the precursor for the polyamines, spermidine and spermine. Polyamines are essential for cell proliferation and are implicated in cellular processes, ranging from DNA replication to apoptosis.</text>
</comment>
<comment type="catalytic activity">
    <reaction evidence="10">
        <text>L-ornithine + H(+) = putrescine + CO2</text>
        <dbReference type="Rhea" id="RHEA:22964"/>
        <dbReference type="ChEBI" id="CHEBI:15378"/>
        <dbReference type="ChEBI" id="CHEBI:16526"/>
        <dbReference type="ChEBI" id="CHEBI:46911"/>
        <dbReference type="ChEBI" id="CHEBI:326268"/>
        <dbReference type="EC" id="4.1.1.17"/>
    </reaction>
</comment>
<dbReference type="InterPro" id="IPR002433">
    <property type="entry name" value="Orn_de-COase"/>
</dbReference>
<dbReference type="SUPFAM" id="SSF50621">
    <property type="entry name" value="Alanine racemase C-terminal domain-like"/>
    <property type="match status" value="1"/>
</dbReference>
<evidence type="ECO:0000259" key="15">
    <source>
        <dbReference type="Pfam" id="PF02784"/>
    </source>
</evidence>
<protein>
    <recommendedName>
        <fullName evidence="7">ornithine decarboxylase</fullName>
        <ecNumber evidence="7">4.1.1.17</ecNumber>
    </recommendedName>
</protein>
<comment type="subunit">
    <text evidence="9">Homodimer. Only the dimer is catalytically active, as the active sites are constructed of residues from both monomers.</text>
</comment>
<evidence type="ECO:0000259" key="14">
    <source>
        <dbReference type="Pfam" id="PF00278"/>
    </source>
</evidence>
<proteinExistence type="inferred from homology"/>